<protein>
    <recommendedName>
        <fullName evidence="4">T9SS type A sorting domain-containing protein</fullName>
    </recommendedName>
</protein>
<comment type="caution">
    <text evidence="2">The sequence shown here is derived from an EMBL/GenBank/DDBJ whole genome shotgun (WGS) entry which is preliminary data.</text>
</comment>
<dbReference type="InterPro" id="IPR026444">
    <property type="entry name" value="Secre_tail"/>
</dbReference>
<gene>
    <name evidence="2" type="ORF">GCM10023186_44360</name>
</gene>
<proteinExistence type="predicted"/>
<sequence length="474" mass="53471">MKKLLLTLGFLGSAAGAWAQSSLTAWQTRYRDLILSENQAPEVNQQSNRPAATVRYANRLSTYSWQISANQWSDQATITQYTRSAEGYILSGLTTDSATQRPITRFNYTLTSAGQIATYVLERWNGTAWQNETQYFYSYNSQGRPGELTYQDWIGNAWVNRSRNIRTYDAQANNTRFVQQRWVGGVWQTQIDVKYAYDTANRMVEEERTGQDANGNPVLVYRILLSYAGTGPELTSVLYQTWQGAWANAERNINFVYDARQRPTYSEMQQWNGTAWEAYERTTTSYDPLTASSQNTTEQWRNGTWTNRSRTSMNYDAFGNYLGTTSEDWVAGTWVLRALSRDLLSYNATNDIIRRVTQVPRGNPSVFANQTKTYYSNFQTFVTTGRKAGAMQVAATLHPNPSATGRATLTATNLSGPVTAIVLDALGRELQRQVLRPAAGAAKWELNLVNQPAGMYLVHLTTDKGTIVKKLAKE</sequence>
<name>A0ABP8JMB6_9BACT</name>
<reference evidence="3" key="1">
    <citation type="journal article" date="2019" name="Int. J. Syst. Evol. Microbiol.">
        <title>The Global Catalogue of Microorganisms (GCM) 10K type strain sequencing project: providing services to taxonomists for standard genome sequencing and annotation.</title>
        <authorList>
            <consortium name="The Broad Institute Genomics Platform"/>
            <consortium name="The Broad Institute Genome Sequencing Center for Infectious Disease"/>
            <person name="Wu L."/>
            <person name="Ma J."/>
        </authorList>
    </citation>
    <scope>NUCLEOTIDE SEQUENCE [LARGE SCALE GENOMIC DNA]</scope>
    <source>
        <strain evidence="3">JCM 17924</strain>
    </source>
</reference>
<feature type="signal peptide" evidence="1">
    <location>
        <begin position="1"/>
        <end position="19"/>
    </location>
</feature>
<dbReference type="RefSeq" id="WP_345227851.1">
    <property type="nucleotide sequence ID" value="NZ_BAABHA010000015.1"/>
</dbReference>
<feature type="chain" id="PRO_5045395649" description="T9SS type A sorting domain-containing protein" evidence="1">
    <location>
        <begin position="20"/>
        <end position="474"/>
    </location>
</feature>
<dbReference type="EMBL" id="BAABHA010000015">
    <property type="protein sequence ID" value="GAA4393119.1"/>
    <property type="molecule type" value="Genomic_DNA"/>
</dbReference>
<keyword evidence="1" id="KW-0732">Signal</keyword>
<dbReference type="Proteomes" id="UP001500454">
    <property type="component" value="Unassembled WGS sequence"/>
</dbReference>
<keyword evidence="3" id="KW-1185">Reference proteome</keyword>
<accession>A0ABP8JMB6</accession>
<evidence type="ECO:0000313" key="3">
    <source>
        <dbReference type="Proteomes" id="UP001500454"/>
    </source>
</evidence>
<evidence type="ECO:0000256" key="1">
    <source>
        <dbReference type="SAM" id="SignalP"/>
    </source>
</evidence>
<evidence type="ECO:0008006" key="4">
    <source>
        <dbReference type="Google" id="ProtNLM"/>
    </source>
</evidence>
<organism evidence="2 3">
    <name type="scientific">Hymenobacter koreensis</name>
    <dbReference type="NCBI Taxonomy" id="1084523"/>
    <lineage>
        <taxon>Bacteria</taxon>
        <taxon>Pseudomonadati</taxon>
        <taxon>Bacteroidota</taxon>
        <taxon>Cytophagia</taxon>
        <taxon>Cytophagales</taxon>
        <taxon>Hymenobacteraceae</taxon>
        <taxon>Hymenobacter</taxon>
    </lineage>
</organism>
<evidence type="ECO:0000313" key="2">
    <source>
        <dbReference type="EMBL" id="GAA4393119.1"/>
    </source>
</evidence>
<dbReference type="Gene3D" id="2.40.128.720">
    <property type="match status" value="2"/>
</dbReference>
<dbReference type="NCBIfam" id="TIGR04183">
    <property type="entry name" value="Por_Secre_tail"/>
    <property type="match status" value="1"/>
</dbReference>